<evidence type="ECO:0000256" key="7">
    <source>
        <dbReference type="ARBA" id="ARBA00022771"/>
    </source>
</evidence>
<evidence type="ECO:0000256" key="4">
    <source>
        <dbReference type="ARBA" id="ARBA00022723"/>
    </source>
</evidence>
<keyword evidence="9" id="KW-0378">Hydrolase</keyword>
<dbReference type="CDD" id="cd17917">
    <property type="entry name" value="DEXHc_RHA-like"/>
    <property type="match status" value="1"/>
</dbReference>
<dbReference type="Pfam" id="PF21010">
    <property type="entry name" value="HA2_C"/>
    <property type="match status" value="1"/>
</dbReference>
<dbReference type="FunFam" id="3.40.50.300:FF:002114">
    <property type="entry name" value="ATP-dependent RNA helicase DEAH12 chloroplastic"/>
    <property type="match status" value="1"/>
</dbReference>
<feature type="coiled-coil region" evidence="15">
    <location>
        <begin position="203"/>
        <end position="237"/>
    </location>
</feature>
<dbReference type="Pfam" id="PF24475">
    <property type="entry name" value="RBD_DEAH11"/>
    <property type="match status" value="1"/>
</dbReference>
<evidence type="ECO:0000256" key="3">
    <source>
        <dbReference type="ARBA" id="ARBA00022679"/>
    </source>
</evidence>
<dbReference type="PROSITE" id="PS00028">
    <property type="entry name" value="ZINC_FINGER_C2H2_1"/>
    <property type="match status" value="1"/>
</dbReference>
<evidence type="ECO:0000256" key="9">
    <source>
        <dbReference type="ARBA" id="ARBA00022801"/>
    </source>
</evidence>
<dbReference type="Pfam" id="PF24471">
    <property type="entry name" value="KH_DEAH11"/>
    <property type="match status" value="1"/>
</dbReference>
<dbReference type="PROSITE" id="PS51192">
    <property type="entry name" value="HELICASE_ATP_BIND_1"/>
    <property type="match status" value="1"/>
</dbReference>
<evidence type="ECO:0000259" key="17">
    <source>
        <dbReference type="PROSITE" id="PS50089"/>
    </source>
</evidence>
<dbReference type="InterPro" id="IPR007502">
    <property type="entry name" value="Helicase-assoc_dom"/>
</dbReference>
<keyword evidence="11" id="KW-0862">Zinc</keyword>
<evidence type="ECO:0000256" key="15">
    <source>
        <dbReference type="SAM" id="Coils"/>
    </source>
</evidence>
<dbReference type="InterPro" id="IPR056248">
    <property type="entry name" value="RBD_DEAH11/12"/>
</dbReference>
<feature type="compositionally biased region" description="Low complexity" evidence="16">
    <location>
        <begin position="73"/>
        <end position="88"/>
    </location>
</feature>
<dbReference type="InterPro" id="IPR056246">
    <property type="entry name" value="KH_DEAH11/12_1st"/>
</dbReference>
<dbReference type="GO" id="GO:0003724">
    <property type="term" value="F:RNA helicase activity"/>
    <property type="evidence" value="ECO:0007669"/>
    <property type="project" value="UniProtKB-EC"/>
</dbReference>
<feature type="region of interest" description="Disordered" evidence="16">
    <location>
        <begin position="45"/>
        <end position="88"/>
    </location>
</feature>
<dbReference type="SMART" id="SM00847">
    <property type="entry name" value="HA2"/>
    <property type="match status" value="1"/>
</dbReference>
<keyword evidence="10" id="KW-0347">Helicase</keyword>
<dbReference type="SMART" id="SM00487">
    <property type="entry name" value="DEXDc"/>
    <property type="match status" value="1"/>
</dbReference>
<dbReference type="Pfam" id="PF00271">
    <property type="entry name" value="Helicase_C"/>
    <property type="match status" value="1"/>
</dbReference>
<dbReference type="OrthoDB" id="10009520at2759"/>
<dbReference type="Pfam" id="PF01485">
    <property type="entry name" value="IBR"/>
    <property type="match status" value="1"/>
</dbReference>
<evidence type="ECO:0000256" key="11">
    <source>
        <dbReference type="ARBA" id="ARBA00022833"/>
    </source>
</evidence>
<feature type="domain" description="Helicase ATP-binding" evidence="18">
    <location>
        <begin position="295"/>
        <end position="459"/>
    </location>
</feature>
<dbReference type="Gene3D" id="1.20.120.1750">
    <property type="match status" value="1"/>
</dbReference>
<evidence type="ECO:0000259" key="19">
    <source>
        <dbReference type="PROSITE" id="PS51194"/>
    </source>
</evidence>
<feature type="domain" description="RING-type" evidence="20">
    <location>
        <begin position="1543"/>
        <end position="1759"/>
    </location>
</feature>
<dbReference type="SMART" id="SM00647">
    <property type="entry name" value="IBR"/>
    <property type="match status" value="2"/>
</dbReference>
<dbReference type="SMART" id="SM00490">
    <property type="entry name" value="HELICc"/>
    <property type="match status" value="1"/>
</dbReference>
<dbReference type="PROSITE" id="PS00690">
    <property type="entry name" value="DEAH_ATP_HELICASE"/>
    <property type="match status" value="1"/>
</dbReference>
<evidence type="ECO:0000256" key="6">
    <source>
        <dbReference type="ARBA" id="ARBA00022741"/>
    </source>
</evidence>
<dbReference type="Pfam" id="PF22191">
    <property type="entry name" value="IBR_1"/>
    <property type="match status" value="1"/>
</dbReference>
<dbReference type="Pfam" id="PF13445">
    <property type="entry name" value="zf-RING_UBOX"/>
    <property type="match status" value="1"/>
</dbReference>
<dbReference type="InterPro" id="IPR002867">
    <property type="entry name" value="IBR_dom"/>
</dbReference>
<keyword evidence="8" id="KW-0833">Ubl conjugation pathway</keyword>
<keyword evidence="12" id="KW-0067">ATP-binding</keyword>
<dbReference type="PROSITE" id="PS51194">
    <property type="entry name" value="HELICASE_CTER"/>
    <property type="match status" value="1"/>
</dbReference>
<dbReference type="SUPFAM" id="SSF52540">
    <property type="entry name" value="P-loop containing nucleoside triphosphate hydrolases"/>
    <property type="match status" value="1"/>
</dbReference>
<dbReference type="PROSITE" id="PS50089">
    <property type="entry name" value="ZF_RING_2"/>
    <property type="match status" value="1"/>
</dbReference>
<dbReference type="SUPFAM" id="SSF57850">
    <property type="entry name" value="RING/U-box"/>
    <property type="match status" value="3"/>
</dbReference>
<dbReference type="InterPro" id="IPR014001">
    <property type="entry name" value="Helicase_ATP-bd"/>
</dbReference>
<dbReference type="Proteomes" id="UP000515123">
    <property type="component" value="Linkage group 15"/>
</dbReference>
<reference evidence="21" key="1">
    <citation type="journal article" date="2015" name="Nat. Genet.">
        <title>The pineapple genome and the evolution of CAM photosynthesis.</title>
        <authorList>
            <person name="Ming R."/>
            <person name="VanBuren R."/>
            <person name="Wai C.M."/>
            <person name="Tang H."/>
            <person name="Schatz M.C."/>
            <person name="Bowers J.E."/>
            <person name="Lyons E."/>
            <person name="Wang M.L."/>
            <person name="Chen J."/>
            <person name="Biggers E."/>
            <person name="Zhang J."/>
            <person name="Huang L."/>
            <person name="Zhang L."/>
            <person name="Miao W."/>
            <person name="Zhang J."/>
            <person name="Ye Z."/>
            <person name="Miao C."/>
            <person name="Lin Z."/>
            <person name="Wang H."/>
            <person name="Zhou H."/>
            <person name="Yim W.C."/>
            <person name="Priest H.D."/>
            <person name="Zheng C."/>
            <person name="Woodhouse M."/>
            <person name="Edger P.P."/>
            <person name="Guyot R."/>
            <person name="Guo H.B."/>
            <person name="Guo H."/>
            <person name="Zheng G."/>
            <person name="Singh R."/>
            <person name="Sharma A."/>
            <person name="Min X."/>
            <person name="Zheng Y."/>
            <person name="Lee H."/>
            <person name="Gurtowski J."/>
            <person name="Sedlazeck F.J."/>
            <person name="Harkess A."/>
            <person name="McKain M.R."/>
            <person name="Liao Z."/>
            <person name="Fang J."/>
            <person name="Liu J."/>
            <person name="Zhang X."/>
            <person name="Zhang Q."/>
            <person name="Hu W."/>
            <person name="Qin Y."/>
            <person name="Wang K."/>
            <person name="Chen L.Y."/>
            <person name="Shirley N."/>
            <person name="Lin Y.R."/>
            <person name="Liu L.Y."/>
            <person name="Hernandez A.G."/>
            <person name="Wright C.L."/>
            <person name="Bulone V."/>
            <person name="Tuskan G.A."/>
            <person name="Heath K."/>
            <person name="Zee F."/>
            <person name="Moore P.H."/>
            <person name="Sunkar R."/>
            <person name="Leebens-Mack J.H."/>
            <person name="Mockler T."/>
            <person name="Bennetzen J.L."/>
            <person name="Freeling M."/>
            <person name="Sankoff D."/>
            <person name="Paterson A.H."/>
            <person name="Zhu X."/>
            <person name="Yang X."/>
            <person name="Smith J.A."/>
            <person name="Cushman J.C."/>
            <person name="Paull R.E."/>
            <person name="Yu Q."/>
        </authorList>
    </citation>
    <scope>NUCLEOTIDE SEQUENCE [LARGE SCALE GENOMIC DNA]</scope>
    <source>
        <strain evidence="21">cv. F153</strain>
    </source>
</reference>
<keyword evidence="3" id="KW-0808">Transferase</keyword>
<dbReference type="GO" id="GO:0005524">
    <property type="term" value="F:ATP binding"/>
    <property type="evidence" value="ECO:0007669"/>
    <property type="project" value="UniProtKB-KW"/>
</dbReference>
<evidence type="ECO:0000256" key="8">
    <source>
        <dbReference type="ARBA" id="ARBA00022786"/>
    </source>
</evidence>
<dbReference type="InterPro" id="IPR001841">
    <property type="entry name" value="Znf_RING"/>
</dbReference>
<name>A0A6P5G7Z1_ANACO</name>
<feature type="domain" description="RING-type" evidence="17">
    <location>
        <begin position="1547"/>
        <end position="1589"/>
    </location>
</feature>
<dbReference type="FunFam" id="3.40.50.300:FF:001279">
    <property type="entry name" value="ATP-dependent RNA helicase DEAH12 chloroplastic"/>
    <property type="match status" value="1"/>
</dbReference>
<dbReference type="GeneID" id="109721481"/>
<dbReference type="EC" id="3.6.4.13" evidence="2"/>
<dbReference type="InterPro" id="IPR011545">
    <property type="entry name" value="DEAD/DEAH_box_helicase_dom"/>
</dbReference>
<dbReference type="InterPro" id="IPR056244">
    <property type="entry name" value="RRM_DEAH11/12"/>
</dbReference>
<dbReference type="InterPro" id="IPR001650">
    <property type="entry name" value="Helicase_C-like"/>
</dbReference>
<dbReference type="Pfam" id="PF04408">
    <property type="entry name" value="WHD_HA2"/>
    <property type="match status" value="1"/>
</dbReference>
<gene>
    <name evidence="22" type="primary">LOC109721481</name>
</gene>
<evidence type="ECO:0000313" key="21">
    <source>
        <dbReference type="Proteomes" id="UP000515123"/>
    </source>
</evidence>
<dbReference type="Gene3D" id="3.30.40.10">
    <property type="entry name" value="Zinc/RING finger domain, C3HC4 (zinc finger)"/>
    <property type="match status" value="1"/>
</dbReference>
<dbReference type="InterPro" id="IPR056245">
    <property type="entry name" value="KH_DEAH11/12"/>
</dbReference>
<dbReference type="FunFam" id="1.20.120.1750:FF:000020">
    <property type="entry name" value="ATP-dependent RNA helicase DEAH12 chloroplastic"/>
    <property type="match status" value="1"/>
</dbReference>
<evidence type="ECO:0000259" key="18">
    <source>
        <dbReference type="PROSITE" id="PS51192"/>
    </source>
</evidence>
<dbReference type="InterPro" id="IPR048333">
    <property type="entry name" value="HA2_WH"/>
</dbReference>
<comment type="catalytic activity">
    <reaction evidence="13">
        <text>ATP + H2O = ADP + phosphate + H(+)</text>
        <dbReference type="Rhea" id="RHEA:13065"/>
        <dbReference type="ChEBI" id="CHEBI:15377"/>
        <dbReference type="ChEBI" id="CHEBI:15378"/>
        <dbReference type="ChEBI" id="CHEBI:30616"/>
        <dbReference type="ChEBI" id="CHEBI:43474"/>
        <dbReference type="ChEBI" id="CHEBI:456216"/>
        <dbReference type="EC" id="3.6.4.13"/>
    </reaction>
</comment>
<dbReference type="Pfam" id="PF07717">
    <property type="entry name" value="OB_NTP_bind"/>
    <property type="match status" value="1"/>
</dbReference>
<evidence type="ECO:0000256" key="10">
    <source>
        <dbReference type="ARBA" id="ARBA00022806"/>
    </source>
</evidence>
<keyword evidence="15" id="KW-0175">Coiled coil</keyword>
<dbReference type="PANTHER" id="PTHR18934:SF81">
    <property type="entry name" value="ATP-DEPENDENT RNA HELICASE DEAH11, CHLOROPLASTIC-RELATED"/>
    <property type="match status" value="1"/>
</dbReference>
<sequence>MGRAVELSGCTWCIYTRCTIISLSFCFAKSITRQISRVLATPGRCEEAPSPAIAGRSGPSGCLSRRGVPTPLPSSSSSSSSSNLETLISSSPSAPSDYSIHPSGPIAATLLFSRRSDATDAAVHLWARRLDGAHALTPKLQPSAAASDDADERDRLKALFARHVAGLLECGAVRRCEEKLRRAAGEVNKVTKLLQRPKGIQLHTQLKEEKKRLEAEREQLEGRLAEFRAAMECILARLHGNCGGAIAEKPGEAARIEVFELGSELDWGQIHGLMVRECRRLEDGLPIYASRRKILNHIFNDQVMVLVGETGSGKSTQLVQFLTDSVLASDGSIVCTQPRKIAAISLAQRVAEESNGCYPDNFVVSYPTYSSSQEFNSRVIFMTDSCLLQHCMNGMGLSGISYVIVDEAHERSLNTDLLLALIKRKLLERSDLRLIIMSATADASKLANYFFDCATFSLTGRSFPVEVKYFPSVSSEPFSNTISKSLCSNFASYVSEVVKMVARIHKTEEDGAILAFLTSQMEVEWACENFNDPSAVVLPMHGKLSCVEQSRVFKNYPGKRKVIFCTNVAETSLTISGVKYVVDSGMVKESRFEPGNGMNVLKVNWITQSSAKQRAGRAGRTEPGKCYRLYSENDFDSMEKHQEPEIRKVHLGTAVLRILALGVKNVHEFEFVDAPSTKAIDTAIKNLVYLGAVVHQDDGFELTDTGRYLVKLGIEPRLGKIILDSFSFGLRKEGLVLAAVMANANSIFCRVGSNEEKYKADCLRVPFCHRNGDLFTLLSVYKKWEEINESRNKWCWENSINAKSMRRCHETVTELENCLQHELNVIVPSYWLWDLVEPTLHDKSLRRIILASLSENIAMYSGYDRLGYQVALTGQNVQLHPSSSLLIYGEKPNWVVFADILSIPNEYLVCVTAVNFDDLCTIQPPMFDVQLMVSRKLQMKVIGGVGNCLLRRLCGKSNQNLHRIISHIQNAFTDDRISIDIDFVSSEIQIFATENDVEKVSFILTEALECEAKWLRDECHEKCLFPGRPGTSPAVALFGSGAEIKHLELEKHFLTVEISHQNARELDDKELLSMVDQCVSGVANYHKFAGIGAEGIDTSKWGKITFLSPQFAANAVDLLNAVEFHGSALKVLPVSAFDHKALPFPAVRAKVSWLRRPSKGLALITCAHGEAGFISRDCRDLRIGQRIINCEVSTKYENCVFVTGLPQEIAETELYNIFRAATKRRILNIHVLRGVAVDKPIIASCRVALMKEISAFMPNKNFPDQNFRVEVLDPGVKDSMMKAIITFDGSLHLEAAKALDHIEGKVLPGCQPWQIIHCQHVFHSSLSCPSRVYFVIREQLESLLEDFRCQNGVSYNLERNENGSFRVKLSANATKTIADLRKPLEQLMKGKTIAHPNLTPTILQLLLSRDGIILLKAVERETGTYIFYDRQNLNVKIFGPQTKLAVAEEKLVHSLLSLHETKQLEIRLRGRTLPPDLMKEVVKRFGSDLNGLKEKVPEVELTLNTRRHILYVRGDKDLKQNVQELIAEVALSIDRSGIVESPPENSCPICLCELEEPYKLEACGHIFCRACLVEQCESAIRTRDGFPLCCTKEGCKKLIFFVDLRSLLSTDKLDELFRASLGAFVASSGGTYRFCPSPDCPLVYRVTPRDGGPEAWGPPFVCEACRVETCTKCHLEYHPFMSCEKYKEYKEDPDASLLEWRKGKENVKDCPACKYTIEKRDGCNHIECRCGRHICWVCLEFFQTSDDCYSHLRSVHQSY</sequence>
<proteinExistence type="inferred from homology"/>
<keyword evidence="7 14" id="KW-0863">Zinc-finger</keyword>
<dbReference type="Pfam" id="PF00270">
    <property type="entry name" value="DEAD"/>
    <property type="match status" value="1"/>
</dbReference>
<keyword evidence="4" id="KW-0479">Metal-binding</keyword>
<dbReference type="FunFam" id="1.20.120.1080:FF:000033">
    <property type="entry name" value="RBR-type E3 ubiquitin transferase"/>
    <property type="match status" value="1"/>
</dbReference>
<comment type="similarity">
    <text evidence="1">Belongs to the DEAD box helicase family. DEAH subfamily.</text>
</comment>
<evidence type="ECO:0000256" key="2">
    <source>
        <dbReference type="ARBA" id="ARBA00012552"/>
    </source>
</evidence>
<keyword evidence="6" id="KW-0547">Nucleotide-binding</keyword>
<evidence type="ECO:0000313" key="22">
    <source>
        <dbReference type="RefSeq" id="XP_020104721.1"/>
    </source>
</evidence>
<evidence type="ECO:0000256" key="13">
    <source>
        <dbReference type="ARBA" id="ARBA00047984"/>
    </source>
</evidence>
<dbReference type="CDD" id="cd22585">
    <property type="entry name" value="Rcat_RBR_DEAH12-like"/>
    <property type="match status" value="1"/>
</dbReference>
<dbReference type="GO" id="GO:0016787">
    <property type="term" value="F:hydrolase activity"/>
    <property type="evidence" value="ECO:0007669"/>
    <property type="project" value="UniProtKB-KW"/>
</dbReference>
<reference evidence="22" key="2">
    <citation type="submission" date="2025-08" db="UniProtKB">
        <authorList>
            <consortium name="RefSeq"/>
        </authorList>
    </citation>
    <scope>IDENTIFICATION</scope>
    <source>
        <tissue evidence="22">Leaf</tissue>
    </source>
</reference>
<dbReference type="PROSITE" id="PS00518">
    <property type="entry name" value="ZF_RING_1"/>
    <property type="match status" value="1"/>
</dbReference>
<evidence type="ECO:0000256" key="16">
    <source>
        <dbReference type="SAM" id="MobiDB-lite"/>
    </source>
</evidence>
<dbReference type="GO" id="GO:0003723">
    <property type="term" value="F:RNA binding"/>
    <property type="evidence" value="ECO:0007669"/>
    <property type="project" value="TreeGrafter"/>
</dbReference>
<dbReference type="Gene3D" id="1.20.120.1080">
    <property type="match status" value="1"/>
</dbReference>
<dbReference type="CDD" id="cd18791">
    <property type="entry name" value="SF2_C_RHA"/>
    <property type="match status" value="1"/>
</dbReference>
<dbReference type="PROSITE" id="PS51873">
    <property type="entry name" value="TRIAD"/>
    <property type="match status" value="1"/>
</dbReference>
<dbReference type="InterPro" id="IPR013083">
    <property type="entry name" value="Znf_RING/FYVE/PHD"/>
</dbReference>
<dbReference type="InterPro" id="IPR002464">
    <property type="entry name" value="DNA/RNA_helicase_DEAH_CS"/>
</dbReference>
<dbReference type="RefSeq" id="XP_020104721.1">
    <property type="nucleotide sequence ID" value="XM_020249132.1"/>
</dbReference>
<dbReference type="SUPFAM" id="SSF54928">
    <property type="entry name" value="RNA-binding domain, RBD"/>
    <property type="match status" value="1"/>
</dbReference>
<dbReference type="Pfam" id="PF24638">
    <property type="entry name" value="KH_DEAH11_1st"/>
    <property type="match status" value="1"/>
</dbReference>
<evidence type="ECO:0000256" key="1">
    <source>
        <dbReference type="ARBA" id="ARBA00008792"/>
    </source>
</evidence>
<evidence type="ECO:0000259" key="20">
    <source>
        <dbReference type="PROSITE" id="PS51873"/>
    </source>
</evidence>
<dbReference type="InterPro" id="IPR013087">
    <property type="entry name" value="Znf_C2H2_type"/>
</dbReference>
<dbReference type="InterPro" id="IPR017907">
    <property type="entry name" value="Znf_RING_CS"/>
</dbReference>
<dbReference type="InterPro" id="IPR035979">
    <property type="entry name" value="RBD_domain_sf"/>
</dbReference>
<accession>A0A6P5G7Z1</accession>
<keyword evidence="21" id="KW-1185">Reference proteome</keyword>
<dbReference type="Pfam" id="PF24637">
    <property type="entry name" value="RRM_DEAH11"/>
    <property type="match status" value="1"/>
</dbReference>
<dbReference type="Pfam" id="PF24641">
    <property type="entry name" value="KH_DEAH11_2nd"/>
    <property type="match status" value="1"/>
</dbReference>
<dbReference type="CDD" id="cd20335">
    <property type="entry name" value="BRcat_RBR"/>
    <property type="match status" value="1"/>
</dbReference>
<dbReference type="InterPro" id="IPR027417">
    <property type="entry name" value="P-loop_NTPase"/>
</dbReference>
<evidence type="ECO:0000256" key="14">
    <source>
        <dbReference type="PROSITE-ProRule" id="PRU00175"/>
    </source>
</evidence>
<keyword evidence="5" id="KW-0677">Repeat</keyword>
<feature type="domain" description="Helicase C-terminal" evidence="19">
    <location>
        <begin position="499"/>
        <end position="662"/>
    </location>
</feature>
<organism evidence="21 22">
    <name type="scientific">Ananas comosus</name>
    <name type="common">Pineapple</name>
    <name type="synonym">Ananas ananas</name>
    <dbReference type="NCBI Taxonomy" id="4615"/>
    <lineage>
        <taxon>Eukaryota</taxon>
        <taxon>Viridiplantae</taxon>
        <taxon>Streptophyta</taxon>
        <taxon>Embryophyta</taxon>
        <taxon>Tracheophyta</taxon>
        <taxon>Spermatophyta</taxon>
        <taxon>Magnoliopsida</taxon>
        <taxon>Liliopsida</taxon>
        <taxon>Poales</taxon>
        <taxon>Bromeliaceae</taxon>
        <taxon>Bromelioideae</taxon>
        <taxon>Ananas</taxon>
    </lineage>
</organism>
<evidence type="ECO:0000256" key="12">
    <source>
        <dbReference type="ARBA" id="ARBA00022840"/>
    </source>
</evidence>
<protein>
    <recommendedName>
        <fullName evidence="2">RNA helicase</fullName>
        <ecNumber evidence="2">3.6.4.13</ecNumber>
    </recommendedName>
</protein>
<dbReference type="InterPro" id="IPR011709">
    <property type="entry name" value="DEAD-box_helicase_OB_fold"/>
</dbReference>
<dbReference type="InterPro" id="IPR027370">
    <property type="entry name" value="Znf-RING_euk"/>
</dbReference>
<dbReference type="PANTHER" id="PTHR18934">
    <property type="entry name" value="ATP-DEPENDENT RNA HELICASE"/>
    <property type="match status" value="1"/>
</dbReference>
<dbReference type="Gene3D" id="3.40.50.300">
    <property type="entry name" value="P-loop containing nucleotide triphosphate hydrolases"/>
    <property type="match status" value="2"/>
</dbReference>
<dbReference type="GO" id="GO:0016740">
    <property type="term" value="F:transferase activity"/>
    <property type="evidence" value="ECO:0007669"/>
    <property type="project" value="UniProtKB-KW"/>
</dbReference>
<evidence type="ECO:0000256" key="5">
    <source>
        <dbReference type="ARBA" id="ARBA00022737"/>
    </source>
</evidence>
<dbReference type="GO" id="GO:0008270">
    <property type="term" value="F:zinc ion binding"/>
    <property type="evidence" value="ECO:0007669"/>
    <property type="project" value="UniProtKB-KW"/>
</dbReference>
<dbReference type="InterPro" id="IPR044066">
    <property type="entry name" value="TRIAD_supradom"/>
</dbReference>
<dbReference type="InterPro" id="IPR056247">
    <property type="entry name" value="KH_DEAH11/12_2nd"/>
</dbReference>